<gene>
    <name evidence="1" type="ORF">L195_g061501</name>
</gene>
<reference evidence="1 2" key="1">
    <citation type="journal article" date="2014" name="Am. J. Bot.">
        <title>Genome assembly and annotation for red clover (Trifolium pratense; Fabaceae).</title>
        <authorList>
            <person name="Istvanek J."/>
            <person name="Jaros M."/>
            <person name="Krenek A."/>
            <person name="Repkova J."/>
        </authorList>
    </citation>
    <scope>NUCLEOTIDE SEQUENCE [LARGE SCALE GENOMIC DNA]</scope>
    <source>
        <strain evidence="2">cv. Tatra</strain>
        <tissue evidence="1">Young leaves</tissue>
    </source>
</reference>
<reference evidence="1 2" key="2">
    <citation type="journal article" date="2017" name="Front. Plant Sci.">
        <title>Gene Classification and Mining of Molecular Markers Useful in Red Clover (Trifolium pratense) Breeding.</title>
        <authorList>
            <person name="Istvanek J."/>
            <person name="Dluhosova J."/>
            <person name="Dluhos P."/>
            <person name="Patkova L."/>
            <person name="Nedelnik J."/>
            <person name="Repkova J."/>
        </authorList>
    </citation>
    <scope>NUCLEOTIDE SEQUENCE [LARGE SCALE GENOMIC DNA]</scope>
    <source>
        <strain evidence="2">cv. Tatra</strain>
        <tissue evidence="1">Young leaves</tissue>
    </source>
</reference>
<protein>
    <submittedName>
        <fullName evidence="1">Uncharacterized protein</fullName>
    </submittedName>
</protein>
<proteinExistence type="predicted"/>
<dbReference type="EMBL" id="ASHM01153285">
    <property type="protein sequence ID" value="PNX63184.1"/>
    <property type="molecule type" value="Genomic_DNA"/>
</dbReference>
<name>A0A2K3KA80_TRIPR</name>
<sequence length="69" mass="7604">MLRVSSFMFPRSHEVSNPSFNIHCTAFGFVILVPDESVISSSGLEVPVIWCSRSRLLIKAEVDVAALIP</sequence>
<comment type="caution">
    <text evidence="1">The sequence shown here is derived from an EMBL/GenBank/DDBJ whole genome shotgun (WGS) entry which is preliminary data.</text>
</comment>
<evidence type="ECO:0000313" key="1">
    <source>
        <dbReference type="EMBL" id="PNX63184.1"/>
    </source>
</evidence>
<accession>A0A2K3KA80</accession>
<dbReference type="Proteomes" id="UP000236291">
    <property type="component" value="Unassembled WGS sequence"/>
</dbReference>
<organism evidence="1 2">
    <name type="scientific">Trifolium pratense</name>
    <name type="common">Red clover</name>
    <dbReference type="NCBI Taxonomy" id="57577"/>
    <lineage>
        <taxon>Eukaryota</taxon>
        <taxon>Viridiplantae</taxon>
        <taxon>Streptophyta</taxon>
        <taxon>Embryophyta</taxon>
        <taxon>Tracheophyta</taxon>
        <taxon>Spermatophyta</taxon>
        <taxon>Magnoliopsida</taxon>
        <taxon>eudicotyledons</taxon>
        <taxon>Gunneridae</taxon>
        <taxon>Pentapetalae</taxon>
        <taxon>rosids</taxon>
        <taxon>fabids</taxon>
        <taxon>Fabales</taxon>
        <taxon>Fabaceae</taxon>
        <taxon>Papilionoideae</taxon>
        <taxon>50 kb inversion clade</taxon>
        <taxon>NPAAA clade</taxon>
        <taxon>Hologalegina</taxon>
        <taxon>IRL clade</taxon>
        <taxon>Trifolieae</taxon>
        <taxon>Trifolium</taxon>
    </lineage>
</organism>
<evidence type="ECO:0000313" key="2">
    <source>
        <dbReference type="Proteomes" id="UP000236291"/>
    </source>
</evidence>
<dbReference type="AlphaFoldDB" id="A0A2K3KA80"/>